<reference evidence="2 3" key="1">
    <citation type="submission" date="2016-10" db="EMBL/GenBank/DDBJ databases">
        <authorList>
            <person name="de Groot N.N."/>
        </authorList>
    </citation>
    <scope>NUCLEOTIDE SEQUENCE [LARGE SCALE GENOMIC DNA]</scope>
    <source>
        <strain evidence="2 3">DSM 23126</strain>
    </source>
</reference>
<name>A0A1H2UE18_9BACI</name>
<dbReference type="PROSITE" id="PS51186">
    <property type="entry name" value="GNAT"/>
    <property type="match status" value="1"/>
</dbReference>
<dbReference type="OrthoDB" id="2213517at2"/>
<dbReference type="InterPro" id="IPR016181">
    <property type="entry name" value="Acyl_CoA_acyltransferase"/>
</dbReference>
<proteinExistence type="predicted"/>
<dbReference type="InterPro" id="IPR040549">
    <property type="entry name" value="DUF5613"/>
</dbReference>
<gene>
    <name evidence="2" type="ORF">SAMN05421781_1675</name>
</gene>
<evidence type="ECO:0000313" key="2">
    <source>
        <dbReference type="EMBL" id="SDW54257.1"/>
    </source>
</evidence>
<evidence type="ECO:0000259" key="1">
    <source>
        <dbReference type="PROSITE" id="PS51186"/>
    </source>
</evidence>
<dbReference type="Gene3D" id="3.40.630.30">
    <property type="match status" value="1"/>
</dbReference>
<dbReference type="SUPFAM" id="SSF55729">
    <property type="entry name" value="Acyl-CoA N-acyltransferases (Nat)"/>
    <property type="match status" value="1"/>
</dbReference>
<dbReference type="CDD" id="cd04301">
    <property type="entry name" value="NAT_SF"/>
    <property type="match status" value="1"/>
</dbReference>
<keyword evidence="3" id="KW-1185">Reference proteome</keyword>
<evidence type="ECO:0000313" key="3">
    <source>
        <dbReference type="Proteomes" id="UP000199488"/>
    </source>
</evidence>
<dbReference type="AlphaFoldDB" id="A0A1H2UE18"/>
<dbReference type="STRING" id="1122204.SAMN05421781_1675"/>
<dbReference type="EMBL" id="FNNC01000003">
    <property type="protein sequence ID" value="SDW54257.1"/>
    <property type="molecule type" value="Genomic_DNA"/>
</dbReference>
<feature type="domain" description="N-acetyltransferase" evidence="1">
    <location>
        <begin position="116"/>
        <end position="249"/>
    </location>
</feature>
<sequence length="249" mass="29224">MLPITFHHVHTPGTLTEDHRNYRHYHSTEWKDHFDSNFISFKQMPAPDCFQETEAYLRDFHRARGLKHLKFHFPPNTEMPQALNQYLHSSLYDVSVMELYAIRPDDFPRKAAPEGCEIQRVDVENLPVFLAMQLEQDLPLGEAYAAQKQHMLEQQFHDASFIHLIAYYHGRPAGFVELIAGDHAVEMDNLFVHDELQRKGIGHALQQFAMNLFPDKAVFLVADQEDSPRDMYRMQNYERLGFQYTAIFQ</sequence>
<accession>A0A1H2UE18</accession>
<protein>
    <submittedName>
        <fullName evidence="2">Acetyltransferase (GNAT) domain-containing protein</fullName>
    </submittedName>
</protein>
<dbReference type="InterPro" id="IPR000182">
    <property type="entry name" value="GNAT_dom"/>
</dbReference>
<dbReference type="Pfam" id="PF13673">
    <property type="entry name" value="Acetyltransf_10"/>
    <property type="match status" value="1"/>
</dbReference>
<organism evidence="2 3">
    <name type="scientific">Marinococcus luteus</name>
    <dbReference type="NCBI Taxonomy" id="1122204"/>
    <lineage>
        <taxon>Bacteria</taxon>
        <taxon>Bacillati</taxon>
        <taxon>Bacillota</taxon>
        <taxon>Bacilli</taxon>
        <taxon>Bacillales</taxon>
        <taxon>Bacillaceae</taxon>
        <taxon>Marinococcus</taxon>
    </lineage>
</organism>
<dbReference type="RefSeq" id="WP_091613668.1">
    <property type="nucleotide sequence ID" value="NZ_FNNC01000003.1"/>
</dbReference>
<dbReference type="Pfam" id="PF18467">
    <property type="entry name" value="DUF5613"/>
    <property type="match status" value="1"/>
</dbReference>
<dbReference type="Proteomes" id="UP000199488">
    <property type="component" value="Unassembled WGS sequence"/>
</dbReference>
<dbReference type="GO" id="GO:0016747">
    <property type="term" value="F:acyltransferase activity, transferring groups other than amino-acyl groups"/>
    <property type="evidence" value="ECO:0007669"/>
    <property type="project" value="InterPro"/>
</dbReference>
<keyword evidence="2" id="KW-0808">Transferase</keyword>